<keyword evidence="2" id="KW-1185">Reference proteome</keyword>
<dbReference type="EMBL" id="JBEPMN010000011">
    <property type="protein sequence ID" value="MET3662375.1"/>
    <property type="molecule type" value="Genomic_DNA"/>
</dbReference>
<organism evidence="1 2">
    <name type="scientific">Aquamicrobium ahrensii</name>
    <dbReference type="NCBI Taxonomy" id="469551"/>
    <lineage>
        <taxon>Bacteria</taxon>
        <taxon>Pseudomonadati</taxon>
        <taxon>Pseudomonadota</taxon>
        <taxon>Alphaproteobacteria</taxon>
        <taxon>Hyphomicrobiales</taxon>
        <taxon>Phyllobacteriaceae</taxon>
        <taxon>Aquamicrobium</taxon>
    </lineage>
</organism>
<comment type="caution">
    <text evidence="1">The sequence shown here is derived from an EMBL/GenBank/DDBJ whole genome shotgun (WGS) entry which is preliminary data.</text>
</comment>
<gene>
    <name evidence="1" type="ORF">ABID44_002713</name>
</gene>
<reference evidence="1 2" key="1">
    <citation type="submission" date="2024-06" db="EMBL/GenBank/DDBJ databases">
        <title>Genomic Encyclopedia of Type Strains, Phase IV (KMG-IV): sequencing the most valuable type-strain genomes for metagenomic binning, comparative biology and taxonomic classification.</title>
        <authorList>
            <person name="Goeker M."/>
        </authorList>
    </citation>
    <scope>NUCLEOTIDE SEQUENCE [LARGE SCALE GENOMIC DNA]</scope>
    <source>
        <strain evidence="1 2">DSM 19730</strain>
    </source>
</reference>
<sequence>MGERGSIQSVMLTLLTFLAPHHGPAMDTNAPAAALLVMGEGRGSL</sequence>
<protein>
    <submittedName>
        <fullName evidence="1">Uncharacterized protein</fullName>
    </submittedName>
</protein>
<evidence type="ECO:0000313" key="1">
    <source>
        <dbReference type="EMBL" id="MET3662375.1"/>
    </source>
</evidence>
<dbReference type="Proteomes" id="UP001549143">
    <property type="component" value="Unassembled WGS sequence"/>
</dbReference>
<proteinExistence type="predicted"/>
<name>A0ABV2KMQ9_9HYPH</name>
<dbReference type="RefSeq" id="WP_354152230.1">
    <property type="nucleotide sequence ID" value="NZ_JBEPMN010000011.1"/>
</dbReference>
<accession>A0ABV2KMQ9</accession>
<evidence type="ECO:0000313" key="2">
    <source>
        <dbReference type="Proteomes" id="UP001549143"/>
    </source>
</evidence>